<name>A0ABU0EN70_9PSEU</name>
<organism evidence="1 2">
    <name type="scientific">Amycolatopsis thermophila</name>
    <dbReference type="NCBI Taxonomy" id="206084"/>
    <lineage>
        <taxon>Bacteria</taxon>
        <taxon>Bacillati</taxon>
        <taxon>Actinomycetota</taxon>
        <taxon>Actinomycetes</taxon>
        <taxon>Pseudonocardiales</taxon>
        <taxon>Pseudonocardiaceae</taxon>
        <taxon>Amycolatopsis</taxon>
    </lineage>
</organism>
<protein>
    <submittedName>
        <fullName evidence="1">Uncharacterized protein</fullName>
    </submittedName>
</protein>
<gene>
    <name evidence="1" type="ORF">FB470_000487</name>
</gene>
<sequence length="98" mass="10604">MIAREWDQLDGTLLPKGIDLLEVPLDRALNVVHALLMSTAVEEKDRFKLESALNKPLPIETAGDRRDDFWAGAESDGAAFLAAMGQGNSMLGGRAPRA</sequence>
<dbReference type="RefSeq" id="WP_306988371.1">
    <property type="nucleotide sequence ID" value="NZ_JAUSUT010000001.1"/>
</dbReference>
<comment type="caution">
    <text evidence="1">The sequence shown here is derived from an EMBL/GenBank/DDBJ whole genome shotgun (WGS) entry which is preliminary data.</text>
</comment>
<keyword evidence="2" id="KW-1185">Reference proteome</keyword>
<reference evidence="1 2" key="1">
    <citation type="submission" date="2023-07" db="EMBL/GenBank/DDBJ databases">
        <title>Sequencing the genomes of 1000 actinobacteria strains.</title>
        <authorList>
            <person name="Klenk H.-P."/>
        </authorList>
    </citation>
    <scope>NUCLEOTIDE SEQUENCE [LARGE SCALE GENOMIC DNA]</scope>
    <source>
        <strain evidence="1 2">DSM 45805</strain>
    </source>
</reference>
<accession>A0ABU0EN70</accession>
<evidence type="ECO:0000313" key="1">
    <source>
        <dbReference type="EMBL" id="MDQ0376493.1"/>
    </source>
</evidence>
<dbReference type="EMBL" id="JAUSUT010000001">
    <property type="protein sequence ID" value="MDQ0376493.1"/>
    <property type="molecule type" value="Genomic_DNA"/>
</dbReference>
<evidence type="ECO:0000313" key="2">
    <source>
        <dbReference type="Proteomes" id="UP001229651"/>
    </source>
</evidence>
<proteinExistence type="predicted"/>
<dbReference type="Proteomes" id="UP001229651">
    <property type="component" value="Unassembled WGS sequence"/>
</dbReference>